<dbReference type="PROSITE" id="PS51082">
    <property type="entry name" value="WH2"/>
    <property type="match status" value="1"/>
</dbReference>
<dbReference type="SUPFAM" id="SSF57903">
    <property type="entry name" value="FYVE/PHD zinc finger"/>
    <property type="match status" value="1"/>
</dbReference>
<dbReference type="EMBL" id="GL871090">
    <property type="protein sequence ID" value="EGC34615.1"/>
    <property type="molecule type" value="Genomic_DNA"/>
</dbReference>
<dbReference type="InterPro" id="IPR011011">
    <property type="entry name" value="Znf_FYVE_PHD"/>
</dbReference>
<dbReference type="InterPro" id="IPR001245">
    <property type="entry name" value="Ser-Thr/Tyr_kinase_cat_dom"/>
</dbReference>
<sequence>MDPTSANSSGVAKPDWKPDQSALQCNGCQAQFTLIRRRHHCRMCGSIFCDSCSSFYSILPAEYGYSGPQRLCRVCNNAFEQKKQFYETDALVAQFQLRSSALFEYSKPLQDIGHVKHGLRKSYCLAKNKTGDECIVSIITPTANTCPWPMTNEKKKQKFEKTLMALKHSYIMTPIKVEVSGANDKLLVIRNFCKNGSLRDLIYKAKPLSPYDTKYVFNSKKQNQSNISPKNIQKFSKQILEALLYLKSKGIQHQHLHAANVLFVNDNLVQLVDIENNLLGLRPLYYESLQHQYGGSFKENPEVVCFGHLLFEMIVGLPLNEHSNINSFIPLFPDKVFLFLQQIFSEKCPTLEELVRNSYFEVATTMEQQGLAGGKLKKSQAAFIKDTAGKYESPKASLSSSFSANNINKLSLSGGGSSSGFVSTEDRRKSMKLPSNTNLVGFNPNSSNTIHSSPTSSSAMSNVSAISSPPKPSPSMTSAAPPPPPPPSNSAPPPPPPPTKASILKDLPPKQDNRNSLLESIRNPDNFKKLKKAQPSSNKKPVLKKK</sequence>
<dbReference type="OrthoDB" id="10045021at2759"/>
<dbReference type="Proteomes" id="UP000001064">
    <property type="component" value="Unassembled WGS sequence"/>
</dbReference>
<keyword evidence="1" id="KW-0479">Metal-binding</keyword>
<dbReference type="RefSeq" id="XP_003288840.1">
    <property type="nucleotide sequence ID" value="XM_003288792.1"/>
</dbReference>
<keyword evidence="2 4" id="KW-0863">Zinc-finger</keyword>
<name>F0ZN48_DICPU</name>
<proteinExistence type="predicted"/>
<dbReference type="InterPro" id="IPR017455">
    <property type="entry name" value="Znf_FYVE-rel"/>
</dbReference>
<dbReference type="InterPro" id="IPR013083">
    <property type="entry name" value="Znf_RING/FYVE/PHD"/>
</dbReference>
<evidence type="ECO:0000256" key="4">
    <source>
        <dbReference type="PROSITE-ProRule" id="PRU00091"/>
    </source>
</evidence>
<dbReference type="PANTHER" id="PTHR23164">
    <property type="entry name" value="EARLY ENDOSOME ANTIGEN 1"/>
    <property type="match status" value="1"/>
</dbReference>
<dbReference type="AlphaFoldDB" id="F0ZN48"/>
<feature type="domain" description="Protein kinase" evidence="6">
    <location>
        <begin position="109"/>
        <end position="407"/>
    </location>
</feature>
<dbReference type="PANTHER" id="PTHR23164:SF29">
    <property type="entry name" value="E3 UBIQUITIN-PROTEIN LIGASE PIB1"/>
    <property type="match status" value="1"/>
</dbReference>
<dbReference type="InterPro" id="IPR000719">
    <property type="entry name" value="Prot_kinase_dom"/>
</dbReference>
<evidence type="ECO:0000259" key="7">
    <source>
        <dbReference type="PROSITE" id="PS50178"/>
    </source>
</evidence>
<evidence type="ECO:0000256" key="1">
    <source>
        <dbReference type="ARBA" id="ARBA00022723"/>
    </source>
</evidence>
<dbReference type="KEGG" id="dpp:DICPUDRAFT_79620"/>
<protein>
    <recommendedName>
        <fullName evidence="11">FVYE domain-containing protein</fullName>
    </recommendedName>
</protein>
<evidence type="ECO:0000259" key="8">
    <source>
        <dbReference type="PROSITE" id="PS51082"/>
    </source>
</evidence>
<dbReference type="SUPFAM" id="SSF56112">
    <property type="entry name" value="Protein kinase-like (PK-like)"/>
    <property type="match status" value="1"/>
</dbReference>
<accession>F0ZN48</accession>
<evidence type="ECO:0000256" key="3">
    <source>
        <dbReference type="ARBA" id="ARBA00022833"/>
    </source>
</evidence>
<feature type="compositionally biased region" description="Low complexity" evidence="5">
    <location>
        <begin position="443"/>
        <end position="479"/>
    </location>
</feature>
<keyword evidence="3" id="KW-0862">Zinc</keyword>
<dbReference type="SMART" id="SM00064">
    <property type="entry name" value="FYVE"/>
    <property type="match status" value="1"/>
</dbReference>
<evidence type="ECO:0000313" key="9">
    <source>
        <dbReference type="EMBL" id="EGC34615.1"/>
    </source>
</evidence>
<dbReference type="GeneID" id="10499446"/>
<keyword evidence="10" id="KW-1185">Reference proteome</keyword>
<feature type="domain" description="FYVE-type" evidence="7">
    <location>
        <begin position="19"/>
        <end position="80"/>
    </location>
</feature>
<dbReference type="InParanoid" id="F0ZN48"/>
<dbReference type="InterPro" id="IPR000306">
    <property type="entry name" value="Znf_FYVE"/>
</dbReference>
<feature type="domain" description="WH2" evidence="8">
    <location>
        <begin position="513"/>
        <end position="533"/>
    </location>
</feature>
<dbReference type="GO" id="GO:0004672">
    <property type="term" value="F:protein kinase activity"/>
    <property type="evidence" value="ECO:0007669"/>
    <property type="project" value="InterPro"/>
</dbReference>
<dbReference type="InterPro" id="IPR003124">
    <property type="entry name" value="WH2_dom"/>
</dbReference>
<dbReference type="GO" id="GO:0005524">
    <property type="term" value="F:ATP binding"/>
    <property type="evidence" value="ECO:0007669"/>
    <property type="project" value="InterPro"/>
</dbReference>
<dbReference type="Gene3D" id="3.30.200.20">
    <property type="entry name" value="Phosphorylase Kinase, domain 1"/>
    <property type="match status" value="1"/>
</dbReference>
<dbReference type="PROSITE" id="PS50011">
    <property type="entry name" value="PROTEIN_KINASE_DOM"/>
    <property type="match status" value="1"/>
</dbReference>
<evidence type="ECO:0008006" key="11">
    <source>
        <dbReference type="Google" id="ProtNLM"/>
    </source>
</evidence>
<dbReference type="Gene3D" id="3.30.40.10">
    <property type="entry name" value="Zinc/RING finger domain, C3HC4 (zinc finger)"/>
    <property type="match status" value="1"/>
</dbReference>
<evidence type="ECO:0000313" key="10">
    <source>
        <dbReference type="Proteomes" id="UP000001064"/>
    </source>
</evidence>
<dbReference type="Pfam" id="PF07714">
    <property type="entry name" value="PK_Tyr_Ser-Thr"/>
    <property type="match status" value="1"/>
</dbReference>
<feature type="region of interest" description="Disordered" evidence="5">
    <location>
        <begin position="414"/>
        <end position="546"/>
    </location>
</feature>
<dbReference type="OMA" id="PLQDIGH"/>
<dbReference type="Pfam" id="PF01363">
    <property type="entry name" value="FYVE"/>
    <property type="match status" value="1"/>
</dbReference>
<dbReference type="eggNOG" id="KOG1819">
    <property type="taxonomic scope" value="Eukaryota"/>
</dbReference>
<dbReference type="GO" id="GO:0008270">
    <property type="term" value="F:zinc ion binding"/>
    <property type="evidence" value="ECO:0007669"/>
    <property type="project" value="UniProtKB-KW"/>
</dbReference>
<dbReference type="GO" id="GO:0003779">
    <property type="term" value="F:actin binding"/>
    <property type="evidence" value="ECO:0007669"/>
    <property type="project" value="InterPro"/>
</dbReference>
<evidence type="ECO:0000256" key="2">
    <source>
        <dbReference type="ARBA" id="ARBA00022771"/>
    </source>
</evidence>
<organism evidence="9 10">
    <name type="scientific">Dictyostelium purpureum</name>
    <name type="common">Slime mold</name>
    <dbReference type="NCBI Taxonomy" id="5786"/>
    <lineage>
        <taxon>Eukaryota</taxon>
        <taxon>Amoebozoa</taxon>
        <taxon>Evosea</taxon>
        <taxon>Eumycetozoa</taxon>
        <taxon>Dictyostelia</taxon>
        <taxon>Dictyosteliales</taxon>
        <taxon>Dictyosteliaceae</taxon>
        <taxon>Dictyostelium</taxon>
    </lineage>
</organism>
<dbReference type="STRING" id="5786.F0ZN48"/>
<evidence type="ECO:0000259" key="6">
    <source>
        <dbReference type="PROSITE" id="PS50011"/>
    </source>
</evidence>
<dbReference type="Gene3D" id="1.10.510.10">
    <property type="entry name" value="Transferase(Phosphotransferase) domain 1"/>
    <property type="match status" value="1"/>
</dbReference>
<dbReference type="VEuPathDB" id="AmoebaDB:DICPUDRAFT_79620"/>
<dbReference type="InterPro" id="IPR011009">
    <property type="entry name" value="Kinase-like_dom_sf"/>
</dbReference>
<gene>
    <name evidence="9" type="ORF">DICPUDRAFT_79620</name>
</gene>
<feature type="compositionally biased region" description="Pro residues" evidence="5">
    <location>
        <begin position="480"/>
        <end position="499"/>
    </location>
</feature>
<evidence type="ECO:0000256" key="5">
    <source>
        <dbReference type="SAM" id="MobiDB-lite"/>
    </source>
</evidence>
<reference evidence="10" key="1">
    <citation type="journal article" date="2011" name="Genome Biol.">
        <title>Comparative genomics of the social amoebae Dictyostelium discoideum and Dictyostelium purpureum.</title>
        <authorList>
            <consortium name="US DOE Joint Genome Institute (JGI-PGF)"/>
            <person name="Sucgang R."/>
            <person name="Kuo A."/>
            <person name="Tian X."/>
            <person name="Salerno W."/>
            <person name="Parikh A."/>
            <person name="Feasley C.L."/>
            <person name="Dalin E."/>
            <person name="Tu H."/>
            <person name="Huang E."/>
            <person name="Barry K."/>
            <person name="Lindquist E."/>
            <person name="Shapiro H."/>
            <person name="Bruce D."/>
            <person name="Schmutz J."/>
            <person name="Salamov A."/>
            <person name="Fey P."/>
            <person name="Gaudet P."/>
            <person name="Anjard C."/>
            <person name="Babu M.M."/>
            <person name="Basu S."/>
            <person name="Bushmanova Y."/>
            <person name="van der Wel H."/>
            <person name="Katoh-Kurasawa M."/>
            <person name="Dinh C."/>
            <person name="Coutinho P.M."/>
            <person name="Saito T."/>
            <person name="Elias M."/>
            <person name="Schaap P."/>
            <person name="Kay R.R."/>
            <person name="Henrissat B."/>
            <person name="Eichinger L."/>
            <person name="Rivero F."/>
            <person name="Putnam N.H."/>
            <person name="West C.M."/>
            <person name="Loomis W.F."/>
            <person name="Chisholm R.L."/>
            <person name="Shaulsky G."/>
            <person name="Strassmann J.E."/>
            <person name="Queller D.C."/>
            <person name="Kuspa A."/>
            <person name="Grigoriev I.V."/>
        </authorList>
    </citation>
    <scope>NUCLEOTIDE SEQUENCE [LARGE SCALE GENOMIC DNA]</scope>
    <source>
        <strain evidence="10">QSDP1</strain>
    </source>
</reference>
<dbReference type="PROSITE" id="PS50178">
    <property type="entry name" value="ZF_FYVE"/>
    <property type="match status" value="1"/>
</dbReference>